<dbReference type="SUPFAM" id="SSF109604">
    <property type="entry name" value="HD-domain/PDEase-like"/>
    <property type="match status" value="1"/>
</dbReference>
<dbReference type="PANTHER" id="PTHR30075">
    <property type="entry name" value="GLYCYL-TRNA SYNTHETASE"/>
    <property type="match status" value="1"/>
</dbReference>
<dbReference type="HAMAP" id="MF_00255">
    <property type="entry name" value="Gly_tRNA_synth_beta"/>
    <property type="match status" value="1"/>
</dbReference>
<dbReference type="Pfam" id="PF05746">
    <property type="entry name" value="DALR_1"/>
    <property type="match status" value="1"/>
</dbReference>
<dbReference type="GO" id="GO:0005524">
    <property type="term" value="F:ATP binding"/>
    <property type="evidence" value="ECO:0007669"/>
    <property type="project" value="UniProtKB-UniRule"/>
</dbReference>
<evidence type="ECO:0000256" key="3">
    <source>
        <dbReference type="ARBA" id="ARBA00022490"/>
    </source>
</evidence>
<keyword evidence="5 10" id="KW-0547">Nucleotide-binding</keyword>
<comment type="subcellular location">
    <subcellularLocation>
        <location evidence="1 10">Cytoplasm</location>
    </subcellularLocation>
</comment>
<dbReference type="GO" id="GO:0004814">
    <property type="term" value="F:arginine-tRNA ligase activity"/>
    <property type="evidence" value="ECO:0007669"/>
    <property type="project" value="InterPro"/>
</dbReference>
<evidence type="ECO:0000259" key="11">
    <source>
        <dbReference type="Pfam" id="PF05746"/>
    </source>
</evidence>
<dbReference type="GO" id="GO:0006426">
    <property type="term" value="P:glycyl-tRNA aminoacylation"/>
    <property type="evidence" value="ECO:0007669"/>
    <property type="project" value="UniProtKB-UniRule"/>
</dbReference>
<dbReference type="AlphaFoldDB" id="A0A380JQ23"/>
<keyword evidence="7 10" id="KW-0648">Protein biosynthesis</keyword>
<dbReference type="Pfam" id="PF02092">
    <property type="entry name" value="tRNA_synt_2f"/>
    <property type="match status" value="1"/>
</dbReference>
<comment type="catalytic activity">
    <reaction evidence="9 10">
        <text>tRNA(Gly) + glycine + ATP = glycyl-tRNA(Gly) + AMP + diphosphate</text>
        <dbReference type="Rhea" id="RHEA:16013"/>
        <dbReference type="Rhea" id="RHEA-COMP:9664"/>
        <dbReference type="Rhea" id="RHEA-COMP:9683"/>
        <dbReference type="ChEBI" id="CHEBI:30616"/>
        <dbReference type="ChEBI" id="CHEBI:33019"/>
        <dbReference type="ChEBI" id="CHEBI:57305"/>
        <dbReference type="ChEBI" id="CHEBI:78442"/>
        <dbReference type="ChEBI" id="CHEBI:78522"/>
        <dbReference type="ChEBI" id="CHEBI:456215"/>
        <dbReference type="EC" id="6.1.1.14"/>
    </reaction>
</comment>
<dbReference type="PANTHER" id="PTHR30075:SF2">
    <property type="entry name" value="GLYCINE--TRNA LIGASE, CHLOROPLASTIC_MITOCHONDRIAL 2"/>
    <property type="match status" value="1"/>
</dbReference>
<keyword evidence="8 10" id="KW-0030">Aminoacyl-tRNA synthetase</keyword>
<evidence type="ECO:0000256" key="4">
    <source>
        <dbReference type="ARBA" id="ARBA00022598"/>
    </source>
</evidence>
<evidence type="ECO:0000256" key="6">
    <source>
        <dbReference type="ARBA" id="ARBA00022840"/>
    </source>
</evidence>
<comment type="similarity">
    <text evidence="2 10">Belongs to the class-II aminoacyl-tRNA synthetase family.</text>
</comment>
<dbReference type="PROSITE" id="PS50861">
    <property type="entry name" value="AA_TRNA_LIGASE_II_GLYAB"/>
    <property type="match status" value="1"/>
</dbReference>
<evidence type="ECO:0000256" key="10">
    <source>
        <dbReference type="HAMAP-Rule" id="MF_00255"/>
    </source>
</evidence>
<evidence type="ECO:0000256" key="9">
    <source>
        <dbReference type="ARBA" id="ARBA00047937"/>
    </source>
</evidence>
<keyword evidence="3 10" id="KW-0963">Cytoplasm</keyword>
<protein>
    <recommendedName>
        <fullName evidence="10">Glycine--tRNA ligase beta subunit</fullName>
        <ecNumber evidence="10">6.1.1.14</ecNumber>
    </recommendedName>
    <alternativeName>
        <fullName evidence="10">Glycyl-tRNA synthetase beta subunit</fullName>
        <shortName evidence="10">GlyRS</shortName>
    </alternativeName>
</protein>
<proteinExistence type="inferred from homology"/>
<dbReference type="NCBIfam" id="TIGR00211">
    <property type="entry name" value="glyS"/>
    <property type="match status" value="1"/>
</dbReference>
<sequence>MMTKDLLVELGLEELPAYVVTPSEKQLVQRMADFLKANRLSYDAIEGFSTPRRLAVRVLGLADQQTDLTEDFKGPSKKIALDADGQFSKAAQGFVRGKGLTVDDIEFREVKGEEYVYVTKHEAGKQAKDVLAAVPEVLASLTFPVSMRWANNSFEYIRPVHSLIVLLDDEPLELDFLDIHSGRISRGHRFLGEETSITSADSYEADLRSQFVIASAKERQEMIIAQIRAIEAEQKVQVDIDENLLNEVLNLVEYPTAFMGSFDPKYLEIPEEVLVTSMKNHQRYFVVRDQAGKLMPNFISVRNGNAKHLQNVIKGNEKVLVARLEDGEFFWREDQKLSIEDLVAKLAHVTFHEKIGSLAEHMDRTKVIAAFLADQAGLSEAEKSAVARAAQIYKFDLLTGMVGEFDELQGIMGEKYALLAGEAAAVATAIREHYLPDSAEGELPETKVGAVLALADKLDTLLSFFSVGLIPSGSNDPYALRRATQGIVRILEHFGWSIPMDKLIDSLYELSFDSLTYQHKAEVLDFICARVDKMMGSAIPKDIREAVLASSSFVVPELLARAEALVLASQLDTYKPAVESLSRVFNLAKKAADAVPIDDSLFENDYERALAQAVDSLVLSGSAKEQLAQVFALSPVIDDFFDHTMVMTEDEAVRRNRLALLAELVKKVETIAAFDRLNTK</sequence>
<evidence type="ECO:0000256" key="2">
    <source>
        <dbReference type="ARBA" id="ARBA00008226"/>
    </source>
</evidence>
<dbReference type="EMBL" id="UHFF01000002">
    <property type="protein sequence ID" value="SUN45376.1"/>
    <property type="molecule type" value="Genomic_DNA"/>
</dbReference>
<name>A0A380JQ23_9STRE</name>
<dbReference type="GO" id="GO:0004820">
    <property type="term" value="F:glycine-tRNA ligase activity"/>
    <property type="evidence" value="ECO:0007669"/>
    <property type="project" value="UniProtKB-UniRule"/>
</dbReference>
<dbReference type="InterPro" id="IPR015944">
    <property type="entry name" value="Gly-tRNA-synth_bsu"/>
</dbReference>
<evidence type="ECO:0000313" key="13">
    <source>
        <dbReference type="Proteomes" id="UP000254461"/>
    </source>
</evidence>
<evidence type="ECO:0000256" key="1">
    <source>
        <dbReference type="ARBA" id="ARBA00004496"/>
    </source>
</evidence>
<dbReference type="GO" id="GO:0005829">
    <property type="term" value="C:cytosol"/>
    <property type="evidence" value="ECO:0007669"/>
    <property type="project" value="TreeGrafter"/>
</dbReference>
<evidence type="ECO:0000256" key="8">
    <source>
        <dbReference type="ARBA" id="ARBA00023146"/>
    </source>
</evidence>
<dbReference type="EC" id="6.1.1.14" evidence="10"/>
<gene>
    <name evidence="10 12" type="primary">glyS</name>
    <name evidence="12" type="ORF">NCTC12092_00467</name>
</gene>
<dbReference type="InterPro" id="IPR006194">
    <property type="entry name" value="Gly-tRNA-synth_heterodimer"/>
</dbReference>
<dbReference type="GO" id="GO:0006420">
    <property type="term" value="P:arginyl-tRNA aminoacylation"/>
    <property type="evidence" value="ECO:0007669"/>
    <property type="project" value="InterPro"/>
</dbReference>
<dbReference type="InterPro" id="IPR008909">
    <property type="entry name" value="DALR_anticod-bd"/>
</dbReference>
<comment type="subunit">
    <text evidence="10">Tetramer of two alpha and two beta subunits.</text>
</comment>
<accession>A0A380JQ23</accession>
<evidence type="ECO:0000256" key="7">
    <source>
        <dbReference type="ARBA" id="ARBA00022917"/>
    </source>
</evidence>
<organism evidence="12 13">
    <name type="scientific">Streptococcus equi subsp. equi</name>
    <dbReference type="NCBI Taxonomy" id="148942"/>
    <lineage>
        <taxon>Bacteria</taxon>
        <taxon>Bacillati</taxon>
        <taxon>Bacillota</taxon>
        <taxon>Bacilli</taxon>
        <taxon>Lactobacillales</taxon>
        <taxon>Streptococcaceae</taxon>
        <taxon>Streptococcus</taxon>
    </lineage>
</organism>
<dbReference type="PRINTS" id="PR01045">
    <property type="entry name" value="TRNASYNTHGB"/>
</dbReference>
<keyword evidence="4 10" id="KW-0436">Ligase</keyword>
<evidence type="ECO:0000256" key="5">
    <source>
        <dbReference type="ARBA" id="ARBA00022741"/>
    </source>
</evidence>
<keyword evidence="6 10" id="KW-0067">ATP-binding</keyword>
<reference evidence="12 13" key="1">
    <citation type="submission" date="2018-06" db="EMBL/GenBank/DDBJ databases">
        <authorList>
            <consortium name="Pathogen Informatics"/>
            <person name="Doyle S."/>
        </authorList>
    </citation>
    <scope>NUCLEOTIDE SEQUENCE [LARGE SCALE GENOMIC DNA]</scope>
    <source>
        <strain evidence="12 13">NCTC12092</strain>
    </source>
</reference>
<feature type="domain" description="DALR anticodon binding" evidence="11">
    <location>
        <begin position="581"/>
        <end position="663"/>
    </location>
</feature>
<dbReference type="Proteomes" id="UP000254461">
    <property type="component" value="Unassembled WGS sequence"/>
</dbReference>
<evidence type="ECO:0000313" key="12">
    <source>
        <dbReference type="EMBL" id="SUN45376.1"/>
    </source>
</evidence>